<protein>
    <submittedName>
        <fullName evidence="7">LysR family transcriptional regulator</fullName>
    </submittedName>
</protein>
<proteinExistence type="inferred from homology"/>
<keyword evidence="3" id="KW-0238">DNA-binding</keyword>
<keyword evidence="4" id="KW-0804">Transcription</keyword>
<evidence type="ECO:0000256" key="3">
    <source>
        <dbReference type="ARBA" id="ARBA00023125"/>
    </source>
</evidence>
<dbReference type="Pfam" id="PF00126">
    <property type="entry name" value="HTH_1"/>
    <property type="match status" value="1"/>
</dbReference>
<dbReference type="AlphaFoldDB" id="A0AAW7Z0Q4"/>
<evidence type="ECO:0000256" key="2">
    <source>
        <dbReference type="ARBA" id="ARBA00023015"/>
    </source>
</evidence>
<dbReference type="InterPro" id="IPR000847">
    <property type="entry name" value="LysR_HTH_N"/>
</dbReference>
<dbReference type="Gene3D" id="3.40.190.290">
    <property type="match status" value="1"/>
</dbReference>
<dbReference type="InterPro" id="IPR036390">
    <property type="entry name" value="WH_DNA-bd_sf"/>
</dbReference>
<dbReference type="GO" id="GO:0043565">
    <property type="term" value="F:sequence-specific DNA binding"/>
    <property type="evidence" value="ECO:0007669"/>
    <property type="project" value="TreeGrafter"/>
</dbReference>
<dbReference type="EMBL" id="CP013926">
    <property type="protein sequence ID" value="AMJ74875.1"/>
    <property type="molecule type" value="Genomic_DNA"/>
</dbReference>
<dbReference type="Proteomes" id="UP001170717">
    <property type="component" value="Unassembled WGS sequence"/>
</dbReference>
<dbReference type="PANTHER" id="PTHR30537:SF21">
    <property type="entry name" value="HTH-TYPE TRANSCRIPTIONAL REGULATOR SINR-RELATED"/>
    <property type="match status" value="1"/>
</dbReference>
<evidence type="ECO:0000256" key="1">
    <source>
        <dbReference type="ARBA" id="ARBA00009437"/>
    </source>
</evidence>
<dbReference type="GO" id="GO:0006351">
    <property type="term" value="P:DNA-templated transcription"/>
    <property type="evidence" value="ECO:0007669"/>
    <property type="project" value="TreeGrafter"/>
</dbReference>
<evidence type="ECO:0000313" key="7">
    <source>
        <dbReference type="EMBL" id="MDO6577280.1"/>
    </source>
</evidence>
<evidence type="ECO:0000313" key="6">
    <source>
        <dbReference type="EMBL" id="AMJ74875.1"/>
    </source>
</evidence>
<dbReference type="FunFam" id="3.40.190.290:FF:000001">
    <property type="entry name" value="Transcriptional regulator, LysR family"/>
    <property type="match status" value="1"/>
</dbReference>
<gene>
    <name evidence="6" type="ORF">AVL57_13420</name>
    <name evidence="7" type="ORF">Q4527_07740</name>
</gene>
<sequence length="310" mass="34808">MLLEDLVVILKVAEFRSITAAASSLDMRTATASAAVKRVESTLGSDLFIRTTRSLRLSAAGERYLPICEQAITMLEHAKQNLQEDTGNIEGELRIGLSSDLGRNVIAPWLNSFMDEHTGITLKLHLSDSNIDFYRDPVDIALRYGSPNDASLYGFKICEVPRLLVASPTYLEKHGTPKNLEDLPKHNGLFYQLHDIIYNEWELTYNNQPVKIKMQGNRAANDGDMVRRWCVNGHGLAVKSSLDMCDDLLNGRAVALMPEYIVKPTQLWLICPSRQTITPAVRLLRDTLRTHCQYQLQQLVAAGVITEDRI</sequence>
<evidence type="ECO:0000259" key="5">
    <source>
        <dbReference type="PROSITE" id="PS50931"/>
    </source>
</evidence>
<comment type="similarity">
    <text evidence="1">Belongs to the LysR transcriptional regulatory family.</text>
</comment>
<dbReference type="Gene3D" id="1.10.10.10">
    <property type="entry name" value="Winged helix-like DNA-binding domain superfamily/Winged helix DNA-binding domain"/>
    <property type="match status" value="1"/>
</dbReference>
<dbReference type="PANTHER" id="PTHR30537">
    <property type="entry name" value="HTH-TYPE TRANSCRIPTIONAL REGULATOR"/>
    <property type="match status" value="1"/>
</dbReference>
<dbReference type="SUPFAM" id="SSF53850">
    <property type="entry name" value="Periplasmic binding protein-like II"/>
    <property type="match status" value="1"/>
</dbReference>
<dbReference type="InterPro" id="IPR058163">
    <property type="entry name" value="LysR-type_TF_proteobact-type"/>
</dbReference>
<accession>A0AAW7Z0Q4</accession>
<dbReference type="SUPFAM" id="SSF46785">
    <property type="entry name" value="Winged helix' DNA-binding domain"/>
    <property type="match status" value="1"/>
</dbReference>
<dbReference type="PROSITE" id="PS50931">
    <property type="entry name" value="HTH_LYSR"/>
    <property type="match status" value="1"/>
</dbReference>
<reference evidence="6 8" key="1">
    <citation type="submission" date="2015-12" db="EMBL/GenBank/DDBJ databases">
        <title>Intraspecies pangenome expansion in the marine bacterium Alteromonas.</title>
        <authorList>
            <person name="Lopez-Perez M."/>
            <person name="Rodriguez-Valera F."/>
        </authorList>
    </citation>
    <scope>NUCLEOTIDE SEQUENCE [LARGE SCALE GENOMIC DNA]</scope>
    <source>
        <strain evidence="6 8">LMG 21861</strain>
    </source>
</reference>
<name>A0AAW7Z0Q4_9ALTE</name>
<keyword evidence="2" id="KW-0805">Transcription regulation</keyword>
<dbReference type="Pfam" id="PF03466">
    <property type="entry name" value="LysR_substrate"/>
    <property type="match status" value="1"/>
</dbReference>
<dbReference type="InterPro" id="IPR036388">
    <property type="entry name" value="WH-like_DNA-bd_sf"/>
</dbReference>
<keyword evidence="8" id="KW-1185">Reference proteome</keyword>
<reference evidence="7" key="2">
    <citation type="submission" date="2023-07" db="EMBL/GenBank/DDBJ databases">
        <title>Genome content predicts the carbon catabolic preferences of heterotrophic bacteria.</title>
        <authorList>
            <person name="Gralka M."/>
        </authorList>
    </citation>
    <scope>NUCLEOTIDE SEQUENCE</scope>
    <source>
        <strain evidence="7">F2M12</strain>
    </source>
</reference>
<organism evidence="7 9">
    <name type="scientific">Alteromonas stellipolaris</name>
    <dbReference type="NCBI Taxonomy" id="233316"/>
    <lineage>
        <taxon>Bacteria</taxon>
        <taxon>Pseudomonadati</taxon>
        <taxon>Pseudomonadota</taxon>
        <taxon>Gammaproteobacteria</taxon>
        <taxon>Alteromonadales</taxon>
        <taxon>Alteromonadaceae</taxon>
        <taxon>Alteromonas/Salinimonas group</taxon>
        <taxon>Alteromonas</taxon>
    </lineage>
</organism>
<evidence type="ECO:0000313" key="9">
    <source>
        <dbReference type="Proteomes" id="UP001170717"/>
    </source>
</evidence>
<dbReference type="KEGG" id="asq:AVL57_13420"/>
<dbReference type="GeneID" id="83258743"/>
<dbReference type="CDD" id="cd08422">
    <property type="entry name" value="PBP2_CrgA_like"/>
    <property type="match status" value="1"/>
</dbReference>
<dbReference type="GO" id="GO:0003700">
    <property type="term" value="F:DNA-binding transcription factor activity"/>
    <property type="evidence" value="ECO:0007669"/>
    <property type="project" value="InterPro"/>
</dbReference>
<dbReference type="RefSeq" id="WP_057790985.1">
    <property type="nucleotide sequence ID" value="NZ_CAXIBE010000028.1"/>
</dbReference>
<evidence type="ECO:0000313" key="8">
    <source>
        <dbReference type="Proteomes" id="UP000056750"/>
    </source>
</evidence>
<dbReference type="InterPro" id="IPR005119">
    <property type="entry name" value="LysR_subst-bd"/>
</dbReference>
<dbReference type="Proteomes" id="UP000056750">
    <property type="component" value="Chromosome"/>
</dbReference>
<evidence type="ECO:0000256" key="4">
    <source>
        <dbReference type="ARBA" id="ARBA00023163"/>
    </source>
</evidence>
<dbReference type="EMBL" id="JAUOQI010000004">
    <property type="protein sequence ID" value="MDO6577280.1"/>
    <property type="molecule type" value="Genomic_DNA"/>
</dbReference>
<feature type="domain" description="HTH lysR-type" evidence="5">
    <location>
        <begin position="1"/>
        <end position="58"/>
    </location>
</feature>